<comment type="caution">
    <text evidence="3">The sequence shown here is derived from an EMBL/GenBank/DDBJ whole genome shotgun (WGS) entry which is preliminary data.</text>
</comment>
<feature type="compositionally biased region" description="Low complexity" evidence="1">
    <location>
        <begin position="54"/>
        <end position="65"/>
    </location>
</feature>
<dbReference type="GeneID" id="25984817"/>
<dbReference type="KEGG" id="tasa:A1Q1_01303"/>
<keyword evidence="2" id="KW-1133">Transmembrane helix</keyword>
<dbReference type="Proteomes" id="UP000002748">
    <property type="component" value="Unassembled WGS sequence"/>
</dbReference>
<proteinExistence type="predicted"/>
<dbReference type="HOGENOM" id="CLU_1483016_0_0_1"/>
<keyword evidence="2" id="KW-0812">Transmembrane</keyword>
<dbReference type="EMBL" id="ALBS01000016">
    <property type="protein sequence ID" value="EJT52808.1"/>
    <property type="molecule type" value="Genomic_DNA"/>
</dbReference>
<evidence type="ECO:0000256" key="1">
    <source>
        <dbReference type="SAM" id="MobiDB-lite"/>
    </source>
</evidence>
<sequence>MTSSFELADIHRILTVIDLDDDEPFAAGEDNASGVGHDAADDNASGVSHDAGDDNSSGADIDAGAGNAANLEDAENGIAGGEEGGEAGEGTADGAPVWWRRFIVCSELRPQAVAGFLVGIVLVLVVYIPEANVVAPTSAREDERKADLSDVQPAEGAPAVRAKYIVYRVTSDGAWGMEASVG</sequence>
<accession>J5RIC5</accession>
<keyword evidence="2" id="KW-0472">Membrane</keyword>
<name>J5RIC5_TRIAS</name>
<gene>
    <name evidence="3" type="ORF">A1Q1_01303</name>
</gene>
<dbReference type="AlphaFoldDB" id="J5RIC5"/>
<organism evidence="3 4">
    <name type="scientific">Trichosporon asahii var. asahii (strain ATCC 90039 / CBS 2479 / JCM 2466 / KCTC 7840 / NBRC 103889/ NCYC 2677 / UAMH 7654)</name>
    <name type="common">Yeast</name>
    <dbReference type="NCBI Taxonomy" id="1186058"/>
    <lineage>
        <taxon>Eukaryota</taxon>
        <taxon>Fungi</taxon>
        <taxon>Dikarya</taxon>
        <taxon>Basidiomycota</taxon>
        <taxon>Agaricomycotina</taxon>
        <taxon>Tremellomycetes</taxon>
        <taxon>Trichosporonales</taxon>
        <taxon>Trichosporonaceae</taxon>
        <taxon>Trichosporon</taxon>
    </lineage>
</organism>
<dbReference type="RefSeq" id="XP_014183989.1">
    <property type="nucleotide sequence ID" value="XM_014328514.1"/>
</dbReference>
<evidence type="ECO:0000256" key="2">
    <source>
        <dbReference type="SAM" id="Phobius"/>
    </source>
</evidence>
<evidence type="ECO:0000313" key="3">
    <source>
        <dbReference type="EMBL" id="EJT52808.1"/>
    </source>
</evidence>
<feature type="region of interest" description="Disordered" evidence="1">
    <location>
        <begin position="23"/>
        <end position="65"/>
    </location>
</feature>
<evidence type="ECO:0000313" key="4">
    <source>
        <dbReference type="Proteomes" id="UP000002748"/>
    </source>
</evidence>
<feature type="transmembrane region" description="Helical" evidence="2">
    <location>
        <begin position="108"/>
        <end position="128"/>
    </location>
</feature>
<reference evidence="3 4" key="1">
    <citation type="journal article" date="2012" name="Eukaryot. Cell">
        <title>Draft genome sequence of CBS 2479, the standard type strain of Trichosporon asahii.</title>
        <authorList>
            <person name="Yang R.Y."/>
            <person name="Li H.T."/>
            <person name="Zhu H."/>
            <person name="Zhou G.P."/>
            <person name="Wang M."/>
            <person name="Wang L."/>
        </authorList>
    </citation>
    <scope>NUCLEOTIDE SEQUENCE [LARGE SCALE GENOMIC DNA]</scope>
    <source>
        <strain evidence="4">ATCC 90039 / CBS 2479 / JCM 2466 / KCTC 7840 / NCYC 2677 / UAMH 7654</strain>
    </source>
</reference>
<protein>
    <submittedName>
        <fullName evidence="3">Uncharacterized protein</fullName>
    </submittedName>
</protein>
<dbReference type="VEuPathDB" id="FungiDB:A1Q1_01303"/>